<evidence type="ECO:0000313" key="3">
    <source>
        <dbReference type="Proteomes" id="UP000178615"/>
    </source>
</evidence>
<feature type="transmembrane region" description="Helical" evidence="1">
    <location>
        <begin position="9"/>
        <end position="29"/>
    </location>
</feature>
<reference evidence="2 3" key="1">
    <citation type="journal article" date="2016" name="Nat. Commun.">
        <title>Thousands of microbial genomes shed light on interconnected biogeochemical processes in an aquifer system.</title>
        <authorList>
            <person name="Anantharaman K."/>
            <person name="Brown C.T."/>
            <person name="Hug L.A."/>
            <person name="Sharon I."/>
            <person name="Castelle C.J."/>
            <person name="Probst A.J."/>
            <person name="Thomas B.C."/>
            <person name="Singh A."/>
            <person name="Wilkins M.J."/>
            <person name="Karaoz U."/>
            <person name="Brodie E.L."/>
            <person name="Williams K.H."/>
            <person name="Hubbard S.S."/>
            <person name="Banfield J.F."/>
        </authorList>
    </citation>
    <scope>NUCLEOTIDE SEQUENCE [LARGE SCALE GENOMIC DNA]</scope>
</reference>
<dbReference type="EMBL" id="MEUV01000036">
    <property type="protein sequence ID" value="OGC45451.1"/>
    <property type="molecule type" value="Genomic_DNA"/>
</dbReference>
<keyword evidence="1" id="KW-0472">Membrane</keyword>
<keyword evidence="1" id="KW-1133">Transmembrane helix</keyword>
<accession>A0A1F4UKF8</accession>
<protein>
    <submittedName>
        <fullName evidence="2">Uncharacterized protein</fullName>
    </submittedName>
</protein>
<evidence type="ECO:0000313" key="2">
    <source>
        <dbReference type="EMBL" id="OGC45451.1"/>
    </source>
</evidence>
<dbReference type="AlphaFoldDB" id="A0A1F4UKF8"/>
<sequence length="659" mass="72995">MKIIIVKNLISYFFGVIISIFAIILFFNITGVKTVLGNYVNDWGVLAINTNKDIYYPNENIHIEYGVLDHNGIMECSAYLELIVYDSKNNIIKTLSTLDNSIKTSPTCRQKESKVPDFESNFSLENNGQYRLVLNAVTKNGSYSKEKTIKVDDKKVLDVEKISSTRIYPKDKYEVKIKVSPQKNFSGKVEEVIPSVFEISESSLFDIKKIDNFTNKIIWEVKWEKGKNYELVYEYKAPEVSPDYFETGPTSFISNFLPDKFLLSNNIYTLSPWQIAVDALITRYSTSCSGAWTNPANAQGSPTLASNAAYSSFTTSNSASARVSDANSFTCTTLNGYDLGQFISANIVFSFATDGTAAGDDLVRVDYDPNGTTYTLTSITQNSQKSNATNGGYWSFSAGNITSFDNITNLTISFNGVKSGGPDRRTAYVDAVWVDITYNARTYTQNDFEWFVTTGSTALTNIWPSGGGEDLLENQVLTQIPATNEPVDTNGHNQIRIQMNFTIGSYDLPASGNNYKLQYVAANDCTTASGWADIGAKGSATIWRLFDESALADSVAQVNDISTSNTGAEGYYSEINATGNNPNAITATNNTEWDWPIENNGATENTTYCFRMILTDSTLSFSYNADSYPKLTTAPGMSNLLKHGKIFQNDEEKGYFWAN</sequence>
<comment type="caution">
    <text evidence="2">The sequence shown here is derived from an EMBL/GenBank/DDBJ whole genome shotgun (WGS) entry which is preliminary data.</text>
</comment>
<name>A0A1F4UKF8_UNCKA</name>
<evidence type="ECO:0000256" key="1">
    <source>
        <dbReference type="SAM" id="Phobius"/>
    </source>
</evidence>
<organism evidence="2 3">
    <name type="scientific">candidate division WWE3 bacterium RBG_19FT_COMBO_34_6</name>
    <dbReference type="NCBI Taxonomy" id="1802612"/>
    <lineage>
        <taxon>Bacteria</taxon>
        <taxon>Katanobacteria</taxon>
    </lineage>
</organism>
<gene>
    <name evidence="2" type="ORF">A2V49_03375</name>
</gene>
<proteinExistence type="predicted"/>
<keyword evidence="1" id="KW-0812">Transmembrane</keyword>
<dbReference type="Proteomes" id="UP000178615">
    <property type="component" value="Unassembled WGS sequence"/>
</dbReference>